<organism evidence="3 4">
    <name type="scientific">Enterococcus mundtii</name>
    <dbReference type="NCBI Taxonomy" id="53346"/>
    <lineage>
        <taxon>Bacteria</taxon>
        <taxon>Bacillati</taxon>
        <taxon>Bacillota</taxon>
        <taxon>Bacilli</taxon>
        <taxon>Lactobacillales</taxon>
        <taxon>Enterococcaceae</taxon>
        <taxon>Enterococcus</taxon>
    </lineage>
</organism>
<name>A0A242KWM5_ENTMU</name>
<evidence type="ECO:0000313" key="4">
    <source>
        <dbReference type="Proteomes" id="UP000195024"/>
    </source>
</evidence>
<gene>
    <name evidence="3" type="ORF">A5802_000054</name>
</gene>
<dbReference type="RefSeq" id="WP_086334309.1">
    <property type="nucleotide sequence ID" value="NZ_NGMS01000001.1"/>
</dbReference>
<dbReference type="Pfam" id="PF13731">
    <property type="entry name" value="WxL"/>
    <property type="match status" value="1"/>
</dbReference>
<feature type="compositionally biased region" description="Acidic residues" evidence="1">
    <location>
        <begin position="192"/>
        <end position="207"/>
    </location>
</feature>
<dbReference type="Pfam" id="PF20585">
    <property type="entry name" value="Pectate_lyase_5"/>
    <property type="match status" value="1"/>
</dbReference>
<feature type="compositionally biased region" description="Basic and acidic residues" evidence="1">
    <location>
        <begin position="178"/>
        <end position="191"/>
    </location>
</feature>
<feature type="region of interest" description="Disordered" evidence="1">
    <location>
        <begin position="1007"/>
        <end position="1034"/>
    </location>
</feature>
<reference evidence="3 4" key="1">
    <citation type="submission" date="2017-05" db="EMBL/GenBank/DDBJ databases">
        <title>The Genome Sequence of Enterococcus mundtii 6B1_DIV0119.</title>
        <authorList>
            <consortium name="The Broad Institute Genomics Platform"/>
            <consortium name="The Broad Institute Genomic Center for Infectious Diseases"/>
            <person name="Earl A."/>
            <person name="Manson A."/>
            <person name="Schwartman J."/>
            <person name="Gilmore M."/>
            <person name="Abouelleil A."/>
            <person name="Cao P."/>
            <person name="Chapman S."/>
            <person name="Cusick C."/>
            <person name="Shea T."/>
            <person name="Young S."/>
            <person name="Neafsey D."/>
            <person name="Nusbaum C."/>
            <person name="Birren B."/>
        </authorList>
    </citation>
    <scope>NUCLEOTIDE SEQUENCE [LARGE SCALE GENOMIC DNA]</scope>
    <source>
        <strain evidence="3 4">6B1_DIV0119</strain>
    </source>
</reference>
<dbReference type="InterPro" id="IPR027994">
    <property type="entry name" value="WxL_dom"/>
</dbReference>
<feature type="compositionally biased region" description="Acidic residues" evidence="1">
    <location>
        <begin position="160"/>
        <end position="177"/>
    </location>
</feature>
<dbReference type="AlphaFoldDB" id="A0A242KWM5"/>
<protein>
    <recommendedName>
        <fullName evidence="2">WxL domain-containing protein</fullName>
    </recommendedName>
</protein>
<evidence type="ECO:0000313" key="3">
    <source>
        <dbReference type="EMBL" id="OTP26343.1"/>
    </source>
</evidence>
<proteinExistence type="predicted"/>
<sequence length="1149" mass="125519">MPSRLRRTMLFLGTTILVIQTVTIPIGMVYAETTMDNVEHEPMERPAIQNSLKELSSNPNFFFSQSQLQGTIKVPLQVTFFSDQEVSEARVILPEEATLIQDQLSAGISIEQGEQPHEWIVQSKHAQNTFVLPLVFDKTGNYELSVEETTTQLKISEPEAISDELPAEESDSPDEELGGQKESKEGEHIIEENQEDDQTSEEVDEPKEEAPQNQQTKEKEPFVSVSTWEEFQKAISNDDVQKIILENDIVRNAGAAGTINRNIEIDGQGWSINFANNTAGFTLGAVNVETTITLRNITITKPGTTAIFTGTAANSQRWTLNFENVHTGNGNVSGLVNAPNAKAGYIGGENTYRSTMNARDDAVFRVNNFFARNGSKVSMDLQAKLAQISGVLPVVQITDEDTTVSINTTSTSSGRYGGVIRLDSNESLIEVNNGASLKIEAPQTSALLYDTATNSRILVDNGSKMELYSSLLNGNDATVRFYGAASRGSRFDIDNNSTVIIEAEEGAAPAVRFRADGQFFVKGNSKLQMYNGGNGSPNNSANQGIEFANDGGVFDLSGVGTEVNIVSDFGPAIGGNSSMEINVREGTSFTAIGRSSTASGAIFNGSVSNITIDNPLFFDFKNTRPNGGNIYSVSASSIFDLKNSNFAAWANGSNFDLEAEKYWNMIDFELTGSNFNTIRKTSDPESFNTSTFGPAGMTAYSRISANNARAVVDELRVPTNADKSIFGHVSIPEGNDYRSAFEGEVELEIEIERLTGEKETHRAVTKVDSIYGEADREGIFEIKLPDLLNEGDRISVLSAFRGVGEVGVPSLPDDIKIDSVVVFPIIPPKPVEFPLNTIGKTATHVQGYVENKEVEITATHNGQIFDTSDVTVDNEGNFILNLSNLTLKEDDEIQVFLRDAEGSAKAAGVINPPETNNARGNINPAADLTFHDVTFEPATTLIVEDVGPFSPVDPLDPELEVEPENKPELPEDQGQLSIDFISSFNFGSQAISVHEQTYYAQPQRLLNEDGTVKENEERPNYVQISDRRPDNERSGWQLSVTQNGQFSNQNGHELLGSEIQLSNQQLATAQGGTAPELQEESMQRILPNTKQILLQADKESGTGTWIYRFGDQESAHKSVGLYVPQGTNPEAEKYTTTLTWELSSVPENQ</sequence>
<feature type="compositionally biased region" description="Basic and acidic residues" evidence="1">
    <location>
        <begin position="1007"/>
        <end position="1033"/>
    </location>
</feature>
<feature type="region of interest" description="Disordered" evidence="1">
    <location>
        <begin position="148"/>
        <end position="224"/>
    </location>
</feature>
<feature type="domain" description="WxL" evidence="2">
    <location>
        <begin position="931"/>
        <end position="1146"/>
    </location>
</feature>
<evidence type="ECO:0000259" key="2">
    <source>
        <dbReference type="Pfam" id="PF13731"/>
    </source>
</evidence>
<dbReference type="InterPro" id="IPR046776">
    <property type="entry name" value="Pectate_lyase_5"/>
</dbReference>
<evidence type="ECO:0000256" key="1">
    <source>
        <dbReference type="SAM" id="MobiDB-lite"/>
    </source>
</evidence>
<dbReference type="Proteomes" id="UP000195024">
    <property type="component" value="Unassembled WGS sequence"/>
</dbReference>
<accession>A0A242KWM5</accession>
<feature type="region of interest" description="Disordered" evidence="1">
    <location>
        <begin position="946"/>
        <end position="971"/>
    </location>
</feature>
<dbReference type="EMBL" id="NGMS01000001">
    <property type="protein sequence ID" value="OTP26343.1"/>
    <property type="molecule type" value="Genomic_DNA"/>
</dbReference>
<comment type="caution">
    <text evidence="3">The sequence shown here is derived from an EMBL/GenBank/DDBJ whole genome shotgun (WGS) entry which is preliminary data.</text>
</comment>